<dbReference type="AlphaFoldDB" id="A0A1Z3NCQ7"/>
<dbReference type="InterPro" id="IPR036962">
    <property type="entry name" value="Glyco_hydro_3_N_sf"/>
</dbReference>
<dbReference type="OrthoDB" id="5288921at2"/>
<evidence type="ECO:0000256" key="1">
    <source>
        <dbReference type="ARBA" id="ARBA00001231"/>
    </source>
</evidence>
<reference evidence="7 8" key="1">
    <citation type="submission" date="2017-04" db="EMBL/GenBank/DDBJ databases">
        <title>Whole genome sequence of Bdellovibrio bacteriovorus strain SSB218315.</title>
        <authorList>
            <person name="Oyedara O."/>
            <person name="Rodriguez-Perez M.A."/>
        </authorList>
    </citation>
    <scope>NUCLEOTIDE SEQUENCE [LARGE SCALE GENOMIC DNA]</scope>
    <source>
        <strain evidence="7 8">SSB218315</strain>
    </source>
</reference>
<dbReference type="GO" id="GO:0004563">
    <property type="term" value="F:beta-N-acetylhexosaminidase activity"/>
    <property type="evidence" value="ECO:0007669"/>
    <property type="project" value="UniProtKB-EC"/>
</dbReference>
<dbReference type="EMBL" id="CP020946">
    <property type="protein sequence ID" value="ASD65246.1"/>
    <property type="molecule type" value="Genomic_DNA"/>
</dbReference>
<dbReference type="RefSeq" id="WP_088566640.1">
    <property type="nucleotide sequence ID" value="NZ_CP020946.1"/>
</dbReference>
<keyword evidence="5" id="KW-0326">Glycosidase</keyword>
<evidence type="ECO:0000256" key="5">
    <source>
        <dbReference type="ARBA" id="ARBA00023295"/>
    </source>
</evidence>
<dbReference type="Gene3D" id="3.20.20.300">
    <property type="entry name" value="Glycoside hydrolase, family 3, N-terminal domain"/>
    <property type="match status" value="1"/>
</dbReference>
<dbReference type="PANTHER" id="PTHR30480">
    <property type="entry name" value="BETA-HEXOSAMINIDASE-RELATED"/>
    <property type="match status" value="1"/>
</dbReference>
<name>A0A1Z3NCQ7_BDEBC</name>
<evidence type="ECO:0000256" key="4">
    <source>
        <dbReference type="ARBA" id="ARBA00022801"/>
    </source>
</evidence>
<dbReference type="Pfam" id="PF00933">
    <property type="entry name" value="Glyco_hydro_3"/>
    <property type="match status" value="1"/>
</dbReference>
<dbReference type="NCBIfam" id="NF003740">
    <property type="entry name" value="PRK05337.1"/>
    <property type="match status" value="1"/>
</dbReference>
<dbReference type="PROSITE" id="PS00775">
    <property type="entry name" value="GLYCOSYL_HYDROL_F3"/>
    <property type="match status" value="1"/>
</dbReference>
<evidence type="ECO:0000256" key="3">
    <source>
        <dbReference type="ARBA" id="ARBA00012663"/>
    </source>
</evidence>
<organism evidence="7 8">
    <name type="scientific">Bdellovibrio bacteriovorus</name>
    <dbReference type="NCBI Taxonomy" id="959"/>
    <lineage>
        <taxon>Bacteria</taxon>
        <taxon>Pseudomonadati</taxon>
        <taxon>Bdellovibrionota</taxon>
        <taxon>Bdellovibrionia</taxon>
        <taxon>Bdellovibrionales</taxon>
        <taxon>Pseudobdellovibrionaceae</taxon>
        <taxon>Bdellovibrio</taxon>
    </lineage>
</organism>
<dbReference type="PANTHER" id="PTHR30480:SF13">
    <property type="entry name" value="BETA-HEXOSAMINIDASE"/>
    <property type="match status" value="1"/>
</dbReference>
<accession>A0A1Z3NCQ7</accession>
<dbReference type="InterPro" id="IPR019800">
    <property type="entry name" value="Glyco_hydro_3_AS"/>
</dbReference>
<dbReference type="GO" id="GO:0009254">
    <property type="term" value="P:peptidoglycan turnover"/>
    <property type="evidence" value="ECO:0007669"/>
    <property type="project" value="TreeGrafter"/>
</dbReference>
<evidence type="ECO:0000313" key="8">
    <source>
        <dbReference type="Proteomes" id="UP000197003"/>
    </source>
</evidence>
<sequence>MSISHIIGQHMFIGVSGHALTADEKKFIVENNIGGVCLFGRNVAEPKQVRELCAEIQSLRHKQVDKAPLFIGIDMEGGRVHRLKAPFTVWPPLRKLGDLDAPTVSFHFANRMGLEMKAVGINLDFAPCVDIFTNPGNTVIGDRSISSDPEMVAKHASALVRGYIKADIITCAKHFPGHGNTIVDSHEDLPVENTDLERLESCELIPFKKTFKSRVDMVMTSHIKFPKIDPEWPVTLSETFVRKMIREEMRYRGLIITDDLGMKAMTKHYGIDEVPVRALKAGVDLLLYCNDPEVPPQAYDAILGAVAQGSLKKEDLETSYRRIMDFKKVKIQNPDPLPLEEAIKIIGSPEHLKIASAIASGQIPDGLLPE</sequence>
<dbReference type="InterPro" id="IPR050226">
    <property type="entry name" value="NagZ_Beta-hexosaminidase"/>
</dbReference>
<dbReference type="InterPro" id="IPR001764">
    <property type="entry name" value="Glyco_hydro_3_N"/>
</dbReference>
<protein>
    <recommendedName>
        <fullName evidence="3">beta-N-acetylhexosaminidase</fullName>
        <ecNumber evidence="3">3.2.1.52</ecNumber>
    </recommendedName>
</protein>
<dbReference type="SUPFAM" id="SSF51445">
    <property type="entry name" value="(Trans)glycosidases"/>
    <property type="match status" value="1"/>
</dbReference>
<dbReference type="Proteomes" id="UP000197003">
    <property type="component" value="Chromosome"/>
</dbReference>
<feature type="domain" description="Glycoside hydrolase family 3 N-terminal" evidence="6">
    <location>
        <begin position="19"/>
        <end position="324"/>
    </location>
</feature>
<evidence type="ECO:0000313" key="7">
    <source>
        <dbReference type="EMBL" id="ASD65246.1"/>
    </source>
</evidence>
<evidence type="ECO:0000256" key="2">
    <source>
        <dbReference type="ARBA" id="ARBA00005336"/>
    </source>
</evidence>
<comment type="similarity">
    <text evidence="2">Belongs to the glycosyl hydrolase 3 family.</text>
</comment>
<proteinExistence type="inferred from homology"/>
<dbReference type="InterPro" id="IPR017853">
    <property type="entry name" value="GH"/>
</dbReference>
<keyword evidence="4" id="KW-0378">Hydrolase</keyword>
<dbReference type="EC" id="3.2.1.52" evidence="3"/>
<gene>
    <name evidence="7" type="ORF">B9G79_17560</name>
</gene>
<comment type="catalytic activity">
    <reaction evidence="1">
        <text>Hydrolysis of terminal non-reducing N-acetyl-D-hexosamine residues in N-acetyl-beta-D-hexosaminides.</text>
        <dbReference type="EC" id="3.2.1.52"/>
    </reaction>
</comment>
<evidence type="ECO:0000259" key="6">
    <source>
        <dbReference type="Pfam" id="PF00933"/>
    </source>
</evidence>
<dbReference type="GO" id="GO:0005975">
    <property type="term" value="P:carbohydrate metabolic process"/>
    <property type="evidence" value="ECO:0007669"/>
    <property type="project" value="InterPro"/>
</dbReference>